<evidence type="ECO:0000256" key="1">
    <source>
        <dbReference type="SAM" id="MobiDB-lite"/>
    </source>
</evidence>
<proteinExistence type="predicted"/>
<accession>A0ABQ7SXY4</accession>
<sequence length="145" mass="15565">MNNYIPFQFSGDNMTVLNTADWLLNCSTPSSATKVQSHVCLFFHIVSLLAVKTEPMNSSESTTTTSGDGSLDTFTGSATVTSMDTSSVGESLPEEEKSVEFMHKGLGTLLSLQGPKKLKQAKCVYGDDDDCGANSTKLMPLYASF</sequence>
<comment type="caution">
    <text evidence="2">The sequence shown here is derived from an EMBL/GenBank/DDBJ whole genome shotgun (WGS) entry which is preliminary data.</text>
</comment>
<protein>
    <submittedName>
        <fullName evidence="2">Uncharacterized protein</fullName>
    </submittedName>
</protein>
<gene>
    <name evidence="2" type="ORF">JD844_024506</name>
</gene>
<feature type="compositionally biased region" description="Low complexity" evidence="1">
    <location>
        <begin position="58"/>
        <end position="77"/>
    </location>
</feature>
<feature type="compositionally biased region" description="Polar residues" evidence="1">
    <location>
        <begin position="78"/>
        <end position="89"/>
    </location>
</feature>
<reference evidence="2 3" key="1">
    <citation type="journal article" date="2022" name="Gigascience">
        <title>A chromosome-level genome assembly and annotation of the desert horned lizard, Phrynosoma platyrhinos, provides insight into chromosomal rearrangements among reptiles.</title>
        <authorList>
            <person name="Koochekian N."/>
            <person name="Ascanio A."/>
            <person name="Farleigh K."/>
            <person name="Card D.C."/>
            <person name="Schield D.R."/>
            <person name="Castoe T.A."/>
            <person name="Jezkova T."/>
        </authorList>
    </citation>
    <scope>NUCLEOTIDE SEQUENCE [LARGE SCALE GENOMIC DNA]</scope>
    <source>
        <strain evidence="2">NK-2021</strain>
    </source>
</reference>
<organism evidence="2 3">
    <name type="scientific">Phrynosoma platyrhinos</name>
    <name type="common">Desert horned lizard</name>
    <dbReference type="NCBI Taxonomy" id="52577"/>
    <lineage>
        <taxon>Eukaryota</taxon>
        <taxon>Metazoa</taxon>
        <taxon>Chordata</taxon>
        <taxon>Craniata</taxon>
        <taxon>Vertebrata</taxon>
        <taxon>Euteleostomi</taxon>
        <taxon>Lepidosauria</taxon>
        <taxon>Squamata</taxon>
        <taxon>Bifurcata</taxon>
        <taxon>Unidentata</taxon>
        <taxon>Episquamata</taxon>
        <taxon>Toxicofera</taxon>
        <taxon>Iguania</taxon>
        <taxon>Phrynosomatidae</taxon>
        <taxon>Phrynosomatinae</taxon>
        <taxon>Phrynosoma</taxon>
    </lineage>
</organism>
<dbReference type="EMBL" id="JAIPUX010003289">
    <property type="protein sequence ID" value="KAH0622315.1"/>
    <property type="molecule type" value="Genomic_DNA"/>
</dbReference>
<feature type="region of interest" description="Disordered" evidence="1">
    <location>
        <begin position="56"/>
        <end position="91"/>
    </location>
</feature>
<keyword evidence="3" id="KW-1185">Reference proteome</keyword>
<dbReference type="Proteomes" id="UP000826234">
    <property type="component" value="Unassembled WGS sequence"/>
</dbReference>
<name>A0ABQ7SXY4_PHRPL</name>
<evidence type="ECO:0000313" key="2">
    <source>
        <dbReference type="EMBL" id="KAH0622315.1"/>
    </source>
</evidence>
<evidence type="ECO:0000313" key="3">
    <source>
        <dbReference type="Proteomes" id="UP000826234"/>
    </source>
</evidence>